<dbReference type="Gene3D" id="1.10.3210.10">
    <property type="entry name" value="Hypothetical protein af1432"/>
    <property type="match status" value="1"/>
</dbReference>
<accession>A0A1G6ZL74</accession>
<dbReference type="EMBL" id="FNAQ01000003">
    <property type="protein sequence ID" value="SDE03399.1"/>
    <property type="molecule type" value="Genomic_DNA"/>
</dbReference>
<proteinExistence type="predicted"/>
<dbReference type="InterPro" id="IPR001633">
    <property type="entry name" value="EAL_dom"/>
</dbReference>
<dbReference type="PROSITE" id="PS51833">
    <property type="entry name" value="HDOD"/>
    <property type="match status" value="1"/>
</dbReference>
<organism evidence="2 3">
    <name type="scientific">Desulfuromonas thiophila</name>
    <dbReference type="NCBI Taxonomy" id="57664"/>
    <lineage>
        <taxon>Bacteria</taxon>
        <taxon>Pseudomonadati</taxon>
        <taxon>Thermodesulfobacteriota</taxon>
        <taxon>Desulfuromonadia</taxon>
        <taxon>Desulfuromonadales</taxon>
        <taxon>Desulfuromonadaceae</taxon>
        <taxon>Desulfuromonas</taxon>
    </lineage>
</organism>
<keyword evidence="3" id="KW-1185">Reference proteome</keyword>
<dbReference type="InterPro" id="IPR014408">
    <property type="entry name" value="dGMP_Pdiesterase_EAL/HD-GYP"/>
</dbReference>
<dbReference type="Pfam" id="PF08668">
    <property type="entry name" value="HDOD"/>
    <property type="match status" value="1"/>
</dbReference>
<dbReference type="AlphaFoldDB" id="A0A1G6ZL74"/>
<dbReference type="OrthoDB" id="9804751at2"/>
<dbReference type="Pfam" id="PF00563">
    <property type="entry name" value="EAL"/>
    <property type="match status" value="1"/>
</dbReference>
<dbReference type="InterPro" id="IPR013976">
    <property type="entry name" value="HDOD"/>
</dbReference>
<name>A0A1G6ZL74_9BACT</name>
<evidence type="ECO:0000259" key="1">
    <source>
        <dbReference type="PROSITE" id="PS51833"/>
    </source>
</evidence>
<dbReference type="RefSeq" id="WP_092076547.1">
    <property type="nucleotide sequence ID" value="NZ_FNAQ01000003.1"/>
</dbReference>
<dbReference type="Gene3D" id="3.20.20.450">
    <property type="entry name" value="EAL domain"/>
    <property type="match status" value="1"/>
</dbReference>
<gene>
    <name evidence="2" type="ORF">SAMN05661003_10333</name>
</gene>
<dbReference type="InterPro" id="IPR052340">
    <property type="entry name" value="RNase_Y/CdgJ"/>
</dbReference>
<dbReference type="PIRSF" id="PIRSF003180">
    <property type="entry name" value="DiGMPpdiest_YuxH"/>
    <property type="match status" value="1"/>
</dbReference>
<reference evidence="3" key="1">
    <citation type="submission" date="2016-10" db="EMBL/GenBank/DDBJ databases">
        <authorList>
            <person name="Varghese N."/>
            <person name="Submissions S."/>
        </authorList>
    </citation>
    <scope>NUCLEOTIDE SEQUENCE [LARGE SCALE GENOMIC DNA]</scope>
    <source>
        <strain evidence="3">DSM 8987</strain>
    </source>
</reference>
<sequence length="402" mass="45004">MQDVFIGRQPIFDRRIQVYAYELLYRDGYVGYARINDVDQASCDVLANVLLEIGLENIVGPHKAFCNFSQGFLLQKPDLSFAAQQLVVEILETVQPTAEVLTAIDRFRAAGHLIALDDFVYDAGLQPLVERADIIKLEVLDVDFDVLRQRIDQLRGLKPRLIFLAEKVETNEVFQACRDLGFDYFQGYFFSKPKIVTGKKLPPSRLALLQLVAELQRPDVVLERVEQIIQSDVNLSVKLLRQINSSYYSLIHPVSSIRQAIVRFGLDHIRTWTCVLLLGGVSEKPLELMGMALIRGRMCALLAQQSQPQGVQTCFTVGLFSLLDSILDAPMEQILSSLPLSQEIKTALLEHGGPCGAILDQVKTYEASALMQQNGAVGENPALRTAYWEAVKWADHIRAGLC</sequence>
<dbReference type="PANTHER" id="PTHR33525:SF4">
    <property type="entry name" value="CYCLIC DI-GMP PHOSPHODIESTERASE CDGJ"/>
    <property type="match status" value="1"/>
</dbReference>
<dbReference type="SUPFAM" id="SSF141868">
    <property type="entry name" value="EAL domain-like"/>
    <property type="match status" value="1"/>
</dbReference>
<dbReference type="InterPro" id="IPR035919">
    <property type="entry name" value="EAL_sf"/>
</dbReference>
<evidence type="ECO:0000313" key="2">
    <source>
        <dbReference type="EMBL" id="SDE03399.1"/>
    </source>
</evidence>
<dbReference type="STRING" id="57664.SAMN05661003_10333"/>
<dbReference type="SUPFAM" id="SSF109604">
    <property type="entry name" value="HD-domain/PDEase-like"/>
    <property type="match status" value="1"/>
</dbReference>
<dbReference type="SMART" id="SM00052">
    <property type="entry name" value="EAL"/>
    <property type="match status" value="1"/>
</dbReference>
<evidence type="ECO:0000313" key="3">
    <source>
        <dbReference type="Proteomes" id="UP000243205"/>
    </source>
</evidence>
<protein>
    <submittedName>
        <fullName evidence="2">Diguanylate phosphodiesterase</fullName>
    </submittedName>
</protein>
<dbReference type="PANTHER" id="PTHR33525">
    <property type="match status" value="1"/>
</dbReference>
<feature type="domain" description="HDOD" evidence="1">
    <location>
        <begin position="201"/>
        <end position="397"/>
    </location>
</feature>
<dbReference type="Proteomes" id="UP000243205">
    <property type="component" value="Unassembled WGS sequence"/>
</dbReference>